<dbReference type="GO" id="GO:0016787">
    <property type="term" value="F:hydrolase activity"/>
    <property type="evidence" value="ECO:0007669"/>
    <property type="project" value="UniProtKB-KW"/>
</dbReference>
<gene>
    <name evidence="5" type="ORF">SAMN02745191_1725</name>
</gene>
<name>A0A1T4NPE5_9FIRM</name>
<evidence type="ECO:0000313" key="6">
    <source>
        <dbReference type="Proteomes" id="UP000243297"/>
    </source>
</evidence>
<dbReference type="Pfam" id="PF00293">
    <property type="entry name" value="NUDIX"/>
    <property type="match status" value="1"/>
</dbReference>
<evidence type="ECO:0000256" key="3">
    <source>
        <dbReference type="RuleBase" id="RU003476"/>
    </source>
</evidence>
<protein>
    <submittedName>
        <fullName evidence="5">ADP-ribose pyrophosphatase YjhB, NUDIX family</fullName>
    </submittedName>
</protein>
<dbReference type="STRING" id="118967.SAMN02745191_1725"/>
<keyword evidence="2 3" id="KW-0378">Hydrolase</keyword>
<evidence type="ECO:0000259" key="4">
    <source>
        <dbReference type="PROSITE" id="PS51462"/>
    </source>
</evidence>
<dbReference type="AlphaFoldDB" id="A0A1T4NPE5"/>
<dbReference type="InterPro" id="IPR020084">
    <property type="entry name" value="NUDIX_hydrolase_CS"/>
</dbReference>
<evidence type="ECO:0000313" key="5">
    <source>
        <dbReference type="EMBL" id="SJZ81089.1"/>
    </source>
</evidence>
<accession>A0A1T4NPE5</accession>
<dbReference type="CDD" id="cd04677">
    <property type="entry name" value="NUDIX_Hydrolase"/>
    <property type="match status" value="1"/>
</dbReference>
<evidence type="ECO:0000256" key="1">
    <source>
        <dbReference type="ARBA" id="ARBA00001946"/>
    </source>
</evidence>
<dbReference type="PRINTS" id="PR00502">
    <property type="entry name" value="NUDIXFAMILY"/>
</dbReference>
<dbReference type="InterPro" id="IPR000086">
    <property type="entry name" value="NUDIX_hydrolase_dom"/>
</dbReference>
<keyword evidence="6" id="KW-1185">Reference proteome</keyword>
<proteinExistence type="inferred from homology"/>
<dbReference type="Proteomes" id="UP000243297">
    <property type="component" value="Unassembled WGS sequence"/>
</dbReference>
<dbReference type="Gene3D" id="3.90.79.10">
    <property type="entry name" value="Nucleoside Triphosphate Pyrophosphohydrolase"/>
    <property type="match status" value="1"/>
</dbReference>
<comment type="similarity">
    <text evidence="3">Belongs to the Nudix hydrolase family.</text>
</comment>
<dbReference type="InterPro" id="IPR015797">
    <property type="entry name" value="NUDIX_hydrolase-like_dom_sf"/>
</dbReference>
<dbReference type="PROSITE" id="PS51462">
    <property type="entry name" value="NUDIX"/>
    <property type="match status" value="1"/>
</dbReference>
<dbReference type="PROSITE" id="PS00893">
    <property type="entry name" value="NUDIX_BOX"/>
    <property type="match status" value="1"/>
</dbReference>
<dbReference type="InterPro" id="IPR020476">
    <property type="entry name" value="Nudix_hydrolase"/>
</dbReference>
<reference evidence="6" key="1">
    <citation type="submission" date="2017-02" db="EMBL/GenBank/DDBJ databases">
        <authorList>
            <person name="Varghese N."/>
            <person name="Submissions S."/>
        </authorList>
    </citation>
    <scope>NUCLEOTIDE SEQUENCE [LARGE SCALE GENOMIC DNA]</scope>
    <source>
        <strain evidence="6">ATCC 25662</strain>
    </source>
</reference>
<dbReference type="EMBL" id="FUWY01000004">
    <property type="protein sequence ID" value="SJZ81089.1"/>
    <property type="molecule type" value="Genomic_DNA"/>
</dbReference>
<dbReference type="SUPFAM" id="SSF55811">
    <property type="entry name" value="Nudix"/>
    <property type="match status" value="1"/>
</dbReference>
<feature type="domain" description="Nudix hydrolase" evidence="4">
    <location>
        <begin position="14"/>
        <end position="145"/>
    </location>
</feature>
<dbReference type="PANTHER" id="PTHR43046:SF2">
    <property type="entry name" value="8-OXO-DGTP DIPHOSPHATASE-RELATED"/>
    <property type="match status" value="1"/>
</dbReference>
<dbReference type="RefSeq" id="WP_078712111.1">
    <property type="nucleotide sequence ID" value="NZ_FUWY01000004.1"/>
</dbReference>
<comment type="cofactor">
    <cofactor evidence="1">
        <name>Mg(2+)</name>
        <dbReference type="ChEBI" id="CHEBI:18420"/>
    </cofactor>
</comment>
<organism evidence="5 6">
    <name type="scientific">Anaerorhabdus furcosa</name>
    <dbReference type="NCBI Taxonomy" id="118967"/>
    <lineage>
        <taxon>Bacteria</taxon>
        <taxon>Bacillati</taxon>
        <taxon>Bacillota</taxon>
        <taxon>Erysipelotrichia</taxon>
        <taxon>Erysipelotrichales</taxon>
        <taxon>Erysipelotrichaceae</taxon>
        <taxon>Anaerorhabdus</taxon>
    </lineage>
</organism>
<sequence>MSYINELRKIVGHNEILSIGATIIVMKENKILLQLRSDIKTWGIPGGAIELGETLEEAATRELAEETGLICDEFELLNVFSGKEFFMEYPNGDKVWTVPVVFLAINVKGELNCVDGESLELEYFNLEELPNLENRAGCIIKWLKNREILLI</sequence>
<dbReference type="OrthoDB" id="9787476at2"/>
<evidence type="ECO:0000256" key="2">
    <source>
        <dbReference type="ARBA" id="ARBA00022801"/>
    </source>
</evidence>
<dbReference type="PANTHER" id="PTHR43046">
    <property type="entry name" value="GDP-MANNOSE MANNOSYL HYDROLASE"/>
    <property type="match status" value="1"/>
</dbReference>